<organism evidence="7 8">
    <name type="scientific">Rickenella mellea</name>
    <dbReference type="NCBI Taxonomy" id="50990"/>
    <lineage>
        <taxon>Eukaryota</taxon>
        <taxon>Fungi</taxon>
        <taxon>Dikarya</taxon>
        <taxon>Basidiomycota</taxon>
        <taxon>Agaricomycotina</taxon>
        <taxon>Agaricomycetes</taxon>
        <taxon>Hymenochaetales</taxon>
        <taxon>Rickenellaceae</taxon>
        <taxon>Rickenella</taxon>
    </lineage>
</organism>
<keyword evidence="4" id="KW-0269">Exonuclease</keyword>
<dbReference type="InterPro" id="IPR036397">
    <property type="entry name" value="RNaseH_sf"/>
</dbReference>
<dbReference type="OrthoDB" id="8191639at2759"/>
<evidence type="ECO:0000313" key="7">
    <source>
        <dbReference type="EMBL" id="TDL17866.1"/>
    </source>
</evidence>
<evidence type="ECO:0000256" key="3">
    <source>
        <dbReference type="ARBA" id="ARBA00022801"/>
    </source>
</evidence>
<evidence type="ECO:0000256" key="2">
    <source>
        <dbReference type="ARBA" id="ARBA00022722"/>
    </source>
</evidence>
<proteinExistence type="predicted"/>
<keyword evidence="3" id="KW-0378">Hydrolase</keyword>
<reference evidence="7 8" key="1">
    <citation type="submission" date="2018-06" db="EMBL/GenBank/DDBJ databases">
        <title>A transcriptomic atlas of mushroom development highlights an independent origin of complex multicellularity.</title>
        <authorList>
            <consortium name="DOE Joint Genome Institute"/>
            <person name="Krizsan K."/>
            <person name="Almasi E."/>
            <person name="Merenyi Z."/>
            <person name="Sahu N."/>
            <person name="Viragh M."/>
            <person name="Koszo T."/>
            <person name="Mondo S."/>
            <person name="Kiss B."/>
            <person name="Balint B."/>
            <person name="Kues U."/>
            <person name="Barry K."/>
            <person name="Hegedus J.C."/>
            <person name="Henrissat B."/>
            <person name="Johnson J."/>
            <person name="Lipzen A."/>
            <person name="Ohm R."/>
            <person name="Nagy I."/>
            <person name="Pangilinan J."/>
            <person name="Yan J."/>
            <person name="Xiong Y."/>
            <person name="Grigoriev I.V."/>
            <person name="Hibbett D.S."/>
            <person name="Nagy L.G."/>
        </authorList>
    </citation>
    <scope>NUCLEOTIDE SEQUENCE [LARGE SCALE GENOMIC DNA]</scope>
    <source>
        <strain evidence="7 8">SZMC22713</strain>
    </source>
</reference>
<dbReference type="InterPro" id="IPR047021">
    <property type="entry name" value="REXO1/3/4-like"/>
</dbReference>
<evidence type="ECO:0000256" key="4">
    <source>
        <dbReference type="ARBA" id="ARBA00022839"/>
    </source>
</evidence>
<evidence type="ECO:0000256" key="5">
    <source>
        <dbReference type="ARBA" id="ARBA00025599"/>
    </source>
</evidence>
<dbReference type="PANTHER" id="PTHR12801:SF45">
    <property type="entry name" value="RNA EXONUCLEASE 4"/>
    <property type="match status" value="1"/>
</dbReference>
<dbReference type="GO" id="GO:0005634">
    <property type="term" value="C:nucleus"/>
    <property type="evidence" value="ECO:0007669"/>
    <property type="project" value="TreeGrafter"/>
</dbReference>
<evidence type="ECO:0000313" key="8">
    <source>
        <dbReference type="Proteomes" id="UP000294933"/>
    </source>
</evidence>
<gene>
    <name evidence="7" type="ORF">BD410DRAFT_816369</name>
</gene>
<dbReference type="InterPro" id="IPR013520">
    <property type="entry name" value="Ribonucl_H"/>
</dbReference>
<dbReference type="SUPFAM" id="SSF53098">
    <property type="entry name" value="Ribonuclease H-like"/>
    <property type="match status" value="1"/>
</dbReference>
<dbReference type="AlphaFoldDB" id="A0A4Y7PS53"/>
<dbReference type="Proteomes" id="UP000294933">
    <property type="component" value="Unassembled WGS sequence"/>
</dbReference>
<dbReference type="Gene3D" id="3.30.420.10">
    <property type="entry name" value="Ribonuclease H-like superfamily/Ribonuclease H"/>
    <property type="match status" value="1"/>
</dbReference>
<dbReference type="VEuPathDB" id="FungiDB:BD410DRAFT_816369"/>
<feature type="domain" description="Exonuclease" evidence="6">
    <location>
        <begin position="12"/>
        <end position="177"/>
    </location>
</feature>
<keyword evidence="8" id="KW-1185">Reference proteome</keyword>
<dbReference type="STRING" id="50990.A0A4Y7PS53"/>
<name>A0A4Y7PS53_9AGAM</name>
<keyword evidence="1" id="KW-0698">rRNA processing</keyword>
<evidence type="ECO:0000256" key="1">
    <source>
        <dbReference type="ARBA" id="ARBA00022552"/>
    </source>
</evidence>
<dbReference type="SMART" id="SM00479">
    <property type="entry name" value="EXOIII"/>
    <property type="match status" value="1"/>
</dbReference>
<dbReference type="GO" id="GO:0003676">
    <property type="term" value="F:nucleic acid binding"/>
    <property type="evidence" value="ECO:0007669"/>
    <property type="project" value="InterPro"/>
</dbReference>
<dbReference type="GO" id="GO:0004527">
    <property type="term" value="F:exonuclease activity"/>
    <property type="evidence" value="ECO:0007669"/>
    <property type="project" value="UniProtKB-KW"/>
</dbReference>
<dbReference type="InterPro" id="IPR012337">
    <property type="entry name" value="RNaseH-like_sf"/>
</dbReference>
<protein>
    <recommendedName>
        <fullName evidence="6">Exonuclease domain-containing protein</fullName>
    </recommendedName>
</protein>
<keyword evidence="2" id="KW-0540">Nuclease</keyword>
<dbReference type="GO" id="GO:0006364">
    <property type="term" value="P:rRNA processing"/>
    <property type="evidence" value="ECO:0007669"/>
    <property type="project" value="UniProtKB-KW"/>
</dbReference>
<comment type="function">
    <text evidence="5">Exoribonuclease involved in ribosome biosynthesis. Involved in the processing of ITS1, the internal transcribed spacer localized between the 18S and 5.8S rRNAs.</text>
</comment>
<dbReference type="PANTHER" id="PTHR12801">
    <property type="entry name" value="RNA EXONUCLEASE REXO1 / RECO3 FAMILY MEMBER-RELATED"/>
    <property type="match status" value="1"/>
</dbReference>
<accession>A0A4Y7PS53</accession>
<evidence type="ECO:0000259" key="6">
    <source>
        <dbReference type="SMART" id="SM00479"/>
    </source>
</evidence>
<sequence length="198" mass="22030">MIFKPSQVSPEQLISLVTVRCGVGHGGSTPMVAKITLIDYTGKIVLDAYVCPTMPVTDYRTATTGIEPRHLEPSIAMHFSEAQVRVASHIKGKVLIGHAIWQDLSVLGIAHPAIDTRDVALYQPFRNALQSPNQIVGLQTLMWHMMRRRIQDGPYNSFENATAALDLYRSHSSAWELAIVSKQWPCSLPPNNFSRCYS</sequence>
<dbReference type="EMBL" id="ML170215">
    <property type="protein sequence ID" value="TDL17866.1"/>
    <property type="molecule type" value="Genomic_DNA"/>
</dbReference>